<keyword evidence="16" id="KW-1185">Reference proteome</keyword>
<dbReference type="GO" id="GO:0005975">
    <property type="term" value="P:carbohydrate metabolic process"/>
    <property type="evidence" value="ECO:0007669"/>
    <property type="project" value="InterPro"/>
</dbReference>
<comment type="similarity">
    <text evidence="4">Belongs to the phosphohexose mutase family.</text>
</comment>
<evidence type="ECO:0000256" key="10">
    <source>
        <dbReference type="SAM" id="MobiDB-lite"/>
    </source>
</evidence>
<dbReference type="InterPro" id="IPR036900">
    <property type="entry name" value="A-D-PHexomutase_C_sf"/>
</dbReference>
<dbReference type="GO" id="GO:0004615">
    <property type="term" value="F:phosphomannomutase activity"/>
    <property type="evidence" value="ECO:0007669"/>
    <property type="project" value="UniProtKB-EC"/>
</dbReference>
<keyword evidence="11" id="KW-0812">Transmembrane</keyword>
<feature type="transmembrane region" description="Helical" evidence="11">
    <location>
        <begin position="21"/>
        <end position="46"/>
    </location>
</feature>
<evidence type="ECO:0000256" key="1">
    <source>
        <dbReference type="ARBA" id="ARBA00000586"/>
    </source>
</evidence>
<evidence type="ECO:0000256" key="8">
    <source>
        <dbReference type="ARBA" id="ARBA00022842"/>
    </source>
</evidence>
<dbReference type="InterPro" id="IPR016055">
    <property type="entry name" value="A-D-PHexomutase_a/b/a-I/II/III"/>
</dbReference>
<dbReference type="InterPro" id="IPR005845">
    <property type="entry name" value="A-D-PHexomutase_a/b/a-II"/>
</dbReference>
<dbReference type="InterPro" id="IPR005844">
    <property type="entry name" value="A-D-PHexomutase_a/b/a-I"/>
</dbReference>
<evidence type="ECO:0000256" key="5">
    <source>
        <dbReference type="ARBA" id="ARBA00012730"/>
    </source>
</evidence>
<comment type="pathway">
    <text evidence="3">Nucleotide-sugar biosynthesis; GDP-alpha-D-mannose biosynthesis; alpha-D-mannose 1-phosphate from D-fructose 6-phosphate: step 2/2.</text>
</comment>
<feature type="domain" description="Alpha-D-phosphohexomutase alpha/beta/alpha" evidence="13">
    <location>
        <begin position="530"/>
        <end position="627"/>
    </location>
</feature>
<keyword evidence="9" id="KW-0413">Isomerase</keyword>
<dbReference type="InterPro" id="IPR005846">
    <property type="entry name" value="A-D-PHexomutase_a/b/a-III"/>
</dbReference>
<dbReference type="InterPro" id="IPR005841">
    <property type="entry name" value="Alpha-D-phosphohexomutase_SF"/>
</dbReference>
<dbReference type="PRINTS" id="PR00509">
    <property type="entry name" value="PGMPMM"/>
</dbReference>
<dbReference type="PANTHER" id="PTHR43771:SF2">
    <property type="entry name" value="PHOSPHOMANNOMUTASE_PHOSPHOGLUCOMUTASE"/>
    <property type="match status" value="1"/>
</dbReference>
<dbReference type="PANTHER" id="PTHR43771">
    <property type="entry name" value="PHOSPHOMANNOMUTASE"/>
    <property type="match status" value="1"/>
</dbReference>
<keyword evidence="11" id="KW-0472">Membrane</keyword>
<keyword evidence="6" id="KW-0597">Phosphoprotein</keyword>
<dbReference type="STRING" id="1760988.SAMN02949497_1139"/>
<evidence type="ECO:0000256" key="3">
    <source>
        <dbReference type="ARBA" id="ARBA00004699"/>
    </source>
</evidence>
<dbReference type="SUPFAM" id="SSF55957">
    <property type="entry name" value="Phosphoglucomutase, C-terminal domain"/>
    <property type="match status" value="1"/>
</dbReference>
<evidence type="ECO:0000256" key="9">
    <source>
        <dbReference type="ARBA" id="ARBA00023235"/>
    </source>
</evidence>
<evidence type="ECO:0000256" key="6">
    <source>
        <dbReference type="ARBA" id="ARBA00022553"/>
    </source>
</evidence>
<feature type="domain" description="Alpha-D-phosphohexomutase alpha/beta/alpha" evidence="14">
    <location>
        <begin position="632"/>
        <end position="741"/>
    </location>
</feature>
<dbReference type="CDD" id="cd03089">
    <property type="entry name" value="PMM_PGM"/>
    <property type="match status" value="1"/>
</dbReference>
<name>A0A1Y6CU71_9GAMM</name>
<evidence type="ECO:0000256" key="4">
    <source>
        <dbReference type="ARBA" id="ARBA00010231"/>
    </source>
</evidence>
<protein>
    <recommendedName>
        <fullName evidence="5">phosphomannomutase</fullName>
        <ecNumber evidence="5">5.4.2.8</ecNumber>
    </recommendedName>
</protein>
<keyword evidence="8" id="KW-0460">Magnesium</keyword>
<keyword evidence="11" id="KW-1133">Transmembrane helix</keyword>
<dbReference type="Pfam" id="PF02879">
    <property type="entry name" value="PGM_PMM_II"/>
    <property type="match status" value="1"/>
</dbReference>
<evidence type="ECO:0000259" key="14">
    <source>
        <dbReference type="Pfam" id="PF02880"/>
    </source>
</evidence>
<dbReference type="Proteomes" id="UP000192923">
    <property type="component" value="Unassembled WGS sequence"/>
</dbReference>
<keyword evidence="7" id="KW-0479">Metal-binding</keyword>
<dbReference type="GO" id="GO:0046872">
    <property type="term" value="F:metal ion binding"/>
    <property type="evidence" value="ECO:0007669"/>
    <property type="project" value="UniProtKB-KW"/>
</dbReference>
<evidence type="ECO:0000259" key="13">
    <source>
        <dbReference type="Pfam" id="PF02879"/>
    </source>
</evidence>
<accession>A0A1Y6CU71</accession>
<sequence length="843" mass="90262">MKPKLKFTLKSKHDSESGPRLNLARLFAGLGGLSLLGLVGSAWGLYTLAIQGQATASLQGSRWVAETAAAHLSHVLALSGGVLEQQAQDPDYARILGGGEPDRIRAAEERLTRALPEALLVRLLPDSLDVPDEQRTPRMGYADLDAVRQAGSQPMPPTLHAANTPDAHIALAKPLAGGNGVVLASLTPKLATAALPKLDRGGLELKQQNLSFAFQGETALKSTPPDGTVPVPGTPWTLAYWGARSDGAELPWFLGYAGLAALLIAAGAYLAQRWATAALRHDQDNIVLMVRDALSGKGPRRYPLQLGDTLRLALQLEQLKGPPPASPTASEPSVPAPLPGLPAEGPYNPFSIVLAEPEITELPAVEIPTAATPPTAPAVSLDPALFRAYDILGTVGANLTAETMQLLGRAIGSEIRERGEYTVAMGRDGRASSLELAQALGRGLTASGCSVIDVGRVPTPALYFALHALGLESGVMLTGGDAPPDQNGLKLLIGGERPDRDGLLKLKERIEHDHFASGNGMLEAQNILQDYAESIVHDTQLGREMKVVIDCGNGVTGPFAPDLFQEIGCQVLPLYTEVDGAFPNHFPDPSQTANLATVIRAVRQERADLGLAFDSDGDRLGVVDSSGKIIWPDQQMMLFAADVLSRQPGSDIVFDAQCTRHLASHIVRNGGRPLMWKVGAVPLHTKLKETGALLAGDLAGHFFFKERWSGFEDGLYAAARLLEILSGDPRPTAQVFAELPENVKLPELRINMSHAEKPRFLEQVRAQADFADARITDIDGLRVDFADGWGLVRDDPDSPTLALRFEADNPDTLLRIQGEFKTLLQKVKPKLSFPLSLSERLDP</sequence>
<dbReference type="EMBL" id="FXAM01000001">
    <property type="protein sequence ID" value="SMF93846.1"/>
    <property type="molecule type" value="Genomic_DNA"/>
</dbReference>
<evidence type="ECO:0000313" key="15">
    <source>
        <dbReference type="EMBL" id="SMF93846.1"/>
    </source>
</evidence>
<feature type="domain" description="Alpha-D-phosphohexomutase alpha/beta/alpha" evidence="12">
    <location>
        <begin position="385"/>
        <end position="511"/>
    </location>
</feature>
<comment type="catalytic activity">
    <reaction evidence="1">
        <text>alpha-D-mannose 1-phosphate = D-mannose 6-phosphate</text>
        <dbReference type="Rhea" id="RHEA:11140"/>
        <dbReference type="ChEBI" id="CHEBI:58409"/>
        <dbReference type="ChEBI" id="CHEBI:58735"/>
        <dbReference type="EC" id="5.4.2.8"/>
    </reaction>
</comment>
<dbReference type="EC" id="5.4.2.8" evidence="5"/>
<evidence type="ECO:0000256" key="7">
    <source>
        <dbReference type="ARBA" id="ARBA00022723"/>
    </source>
</evidence>
<proteinExistence type="inferred from homology"/>
<dbReference type="Pfam" id="PF02880">
    <property type="entry name" value="PGM_PMM_III"/>
    <property type="match status" value="1"/>
</dbReference>
<reference evidence="15 16" key="1">
    <citation type="submission" date="2016-12" db="EMBL/GenBank/DDBJ databases">
        <authorList>
            <person name="Song W.-J."/>
            <person name="Kurnit D.M."/>
        </authorList>
    </citation>
    <scope>NUCLEOTIDE SEQUENCE [LARGE SCALE GENOMIC DNA]</scope>
    <source>
        <strain evidence="15 16">175</strain>
    </source>
</reference>
<dbReference type="AlphaFoldDB" id="A0A1Y6CU71"/>
<dbReference type="Gene3D" id="3.30.310.50">
    <property type="entry name" value="Alpha-D-phosphohexomutase, C-terminal domain"/>
    <property type="match status" value="1"/>
</dbReference>
<evidence type="ECO:0000256" key="2">
    <source>
        <dbReference type="ARBA" id="ARBA00001946"/>
    </source>
</evidence>
<gene>
    <name evidence="15" type="ORF">SAMN02949497_1139</name>
</gene>
<dbReference type="RefSeq" id="WP_254899323.1">
    <property type="nucleotide sequence ID" value="NZ_FXAM01000001.1"/>
</dbReference>
<feature type="region of interest" description="Disordered" evidence="10">
    <location>
        <begin position="319"/>
        <end position="341"/>
    </location>
</feature>
<evidence type="ECO:0000313" key="16">
    <source>
        <dbReference type="Proteomes" id="UP000192923"/>
    </source>
</evidence>
<dbReference type="Pfam" id="PF02878">
    <property type="entry name" value="PGM_PMM_I"/>
    <property type="match status" value="1"/>
</dbReference>
<organism evidence="15 16">
    <name type="scientific">Methylomagnum ishizawai</name>
    <dbReference type="NCBI Taxonomy" id="1760988"/>
    <lineage>
        <taxon>Bacteria</taxon>
        <taxon>Pseudomonadati</taxon>
        <taxon>Pseudomonadota</taxon>
        <taxon>Gammaproteobacteria</taxon>
        <taxon>Methylococcales</taxon>
        <taxon>Methylococcaceae</taxon>
        <taxon>Methylomagnum</taxon>
    </lineage>
</organism>
<evidence type="ECO:0000259" key="12">
    <source>
        <dbReference type="Pfam" id="PF02878"/>
    </source>
</evidence>
<dbReference type="SUPFAM" id="SSF53738">
    <property type="entry name" value="Phosphoglucomutase, first 3 domains"/>
    <property type="match status" value="3"/>
</dbReference>
<evidence type="ECO:0000256" key="11">
    <source>
        <dbReference type="SAM" id="Phobius"/>
    </source>
</evidence>
<comment type="cofactor">
    <cofactor evidence="2">
        <name>Mg(2+)</name>
        <dbReference type="ChEBI" id="CHEBI:18420"/>
    </cofactor>
</comment>
<dbReference type="Gene3D" id="3.40.120.10">
    <property type="entry name" value="Alpha-D-Glucose-1,6-Bisphosphate, subunit A, domain 3"/>
    <property type="match status" value="3"/>
</dbReference>